<keyword evidence="3" id="KW-0143">Chaperone</keyword>
<dbReference type="PANTHER" id="PTHR46749">
    <property type="entry name" value="COMPLEX III ASSEMBLY FACTOR LYRM7"/>
    <property type="match status" value="1"/>
</dbReference>
<evidence type="ECO:0000256" key="1">
    <source>
        <dbReference type="ARBA" id="ARBA00004305"/>
    </source>
</evidence>
<evidence type="ECO:0000256" key="3">
    <source>
        <dbReference type="ARBA" id="ARBA00023186"/>
    </source>
</evidence>
<evidence type="ECO:0000313" key="4">
    <source>
        <dbReference type="EMBL" id="KAK9914943.1"/>
    </source>
</evidence>
<comment type="caution">
    <text evidence="4">The sequence shown here is derived from an EMBL/GenBank/DDBJ whole genome shotgun (WGS) entry which is preliminary data.</text>
</comment>
<keyword evidence="5" id="KW-1185">Reference proteome</keyword>
<keyword evidence="2" id="KW-0496">Mitochondrion</keyword>
<dbReference type="InterPro" id="IPR045298">
    <property type="entry name" value="Complex1_LYR_LYRM7"/>
</dbReference>
<name>A0ABR2YT89_9CHLO</name>
<gene>
    <name evidence="4" type="ORF">WJX75_002676</name>
</gene>
<reference evidence="4 5" key="1">
    <citation type="journal article" date="2024" name="Nat. Commun.">
        <title>Phylogenomics reveals the evolutionary origins of lichenization in chlorophyte algae.</title>
        <authorList>
            <person name="Puginier C."/>
            <person name="Libourel C."/>
            <person name="Otte J."/>
            <person name="Skaloud P."/>
            <person name="Haon M."/>
            <person name="Grisel S."/>
            <person name="Petersen M."/>
            <person name="Berrin J.G."/>
            <person name="Delaux P.M."/>
            <person name="Dal Grande F."/>
            <person name="Keller J."/>
        </authorList>
    </citation>
    <scope>NUCLEOTIDE SEQUENCE [LARGE SCALE GENOMIC DNA]</scope>
    <source>
        <strain evidence="4 5">SAG 216-7</strain>
    </source>
</reference>
<accession>A0ABR2YT89</accession>
<dbReference type="EMBL" id="JALJOT010000005">
    <property type="protein sequence ID" value="KAK9914943.1"/>
    <property type="molecule type" value="Genomic_DNA"/>
</dbReference>
<proteinExistence type="predicted"/>
<dbReference type="InterPro" id="IPR050435">
    <property type="entry name" value="MZM1/LYRM7"/>
</dbReference>
<dbReference type="Proteomes" id="UP001491310">
    <property type="component" value="Unassembled WGS sequence"/>
</dbReference>
<protein>
    <submittedName>
        <fullName evidence="4">Uncharacterized protein</fullName>
    </submittedName>
</protein>
<dbReference type="CDD" id="cd20267">
    <property type="entry name" value="Complex1_LYR_LYRM7"/>
    <property type="match status" value="1"/>
</dbReference>
<dbReference type="PANTHER" id="PTHR46749:SF1">
    <property type="entry name" value="COMPLEX III ASSEMBLY FACTOR LYRM7"/>
    <property type="match status" value="1"/>
</dbReference>
<organism evidence="4 5">
    <name type="scientific">Coccomyxa subellipsoidea</name>
    <dbReference type="NCBI Taxonomy" id="248742"/>
    <lineage>
        <taxon>Eukaryota</taxon>
        <taxon>Viridiplantae</taxon>
        <taxon>Chlorophyta</taxon>
        <taxon>core chlorophytes</taxon>
        <taxon>Trebouxiophyceae</taxon>
        <taxon>Trebouxiophyceae incertae sedis</taxon>
        <taxon>Coccomyxaceae</taxon>
        <taxon>Coccomyxa</taxon>
    </lineage>
</organism>
<sequence>MLSSARQEVRTRFKSAAGVTEPEEIEKLCAEGRDAANFLGQYVVQAQLNERGNFAMSVEPHHTETVAEEAALRPDKPQS</sequence>
<comment type="subcellular location">
    <subcellularLocation>
        <location evidence="1">Mitochondrion matrix</location>
    </subcellularLocation>
</comment>
<evidence type="ECO:0000256" key="2">
    <source>
        <dbReference type="ARBA" id="ARBA00023128"/>
    </source>
</evidence>
<evidence type="ECO:0000313" key="5">
    <source>
        <dbReference type="Proteomes" id="UP001491310"/>
    </source>
</evidence>